<comment type="caution">
    <text evidence="1">The sequence shown here is derived from an EMBL/GenBank/DDBJ whole genome shotgun (WGS) entry which is preliminary data.</text>
</comment>
<sequence length="165" mass="19016">MLSVFIGLIGYFTYAKTDILIKNVTYPASWEENEAFATGDQEGIKTVKNEDGSITQSMNIFTWYIKKKEKEQEILRTIDLIIESEEHPSIHNISHNEELSNLFIMVDRSTYEENALVDGFVPMLLGMHCAIYQLYNGATLDNYHVKVTVQDFDTKEIINEVLVPW</sequence>
<evidence type="ECO:0000313" key="2">
    <source>
        <dbReference type="Proteomes" id="UP000789833"/>
    </source>
</evidence>
<gene>
    <name evidence="1" type="ORF">BACCIP111883_01117</name>
</gene>
<organism evidence="1 2">
    <name type="scientific">Sutcliffiella rhizosphaerae</name>
    <dbReference type="NCBI Taxonomy" id="2880967"/>
    <lineage>
        <taxon>Bacteria</taxon>
        <taxon>Bacillati</taxon>
        <taxon>Bacillota</taxon>
        <taxon>Bacilli</taxon>
        <taxon>Bacillales</taxon>
        <taxon>Bacillaceae</taxon>
        <taxon>Sutcliffiella</taxon>
    </lineage>
</organism>
<protein>
    <submittedName>
        <fullName evidence="1">Uncharacterized protein</fullName>
    </submittedName>
</protein>
<keyword evidence="2" id="KW-1185">Reference proteome</keyword>
<name>A0ABN8A5G7_9BACI</name>
<proteinExistence type="predicted"/>
<dbReference type="Proteomes" id="UP000789833">
    <property type="component" value="Unassembled WGS sequence"/>
</dbReference>
<accession>A0ABN8A5G7</accession>
<reference evidence="1 2" key="1">
    <citation type="submission" date="2021-10" db="EMBL/GenBank/DDBJ databases">
        <authorList>
            <person name="Criscuolo A."/>
        </authorList>
    </citation>
    <scope>NUCLEOTIDE SEQUENCE [LARGE SCALE GENOMIC DNA]</scope>
    <source>
        <strain evidence="2">CIP 111883</strain>
    </source>
</reference>
<evidence type="ECO:0000313" key="1">
    <source>
        <dbReference type="EMBL" id="CAG9620349.1"/>
    </source>
</evidence>
<dbReference type="EMBL" id="CAKJTJ010000004">
    <property type="protein sequence ID" value="CAG9620349.1"/>
    <property type="molecule type" value="Genomic_DNA"/>
</dbReference>